<dbReference type="PANTHER" id="PTHR44591:SF3">
    <property type="entry name" value="RESPONSE REGULATORY DOMAIN-CONTAINING PROTEIN"/>
    <property type="match status" value="1"/>
</dbReference>
<dbReference type="SMART" id="SM00448">
    <property type="entry name" value="REC"/>
    <property type="match status" value="1"/>
</dbReference>
<reference evidence="7" key="1">
    <citation type="submission" date="2020-10" db="EMBL/GenBank/DDBJ databases">
        <authorList>
            <person name="Castelo-Branco R."/>
            <person name="Eusebio N."/>
            <person name="Adriana R."/>
            <person name="Vieira A."/>
            <person name="Brugerolle De Fraissinette N."/>
            <person name="Rezende De Castro R."/>
            <person name="Schneider M.P."/>
            <person name="Vasconcelos V."/>
            <person name="Leao P.N."/>
        </authorList>
    </citation>
    <scope>NUCLEOTIDE SEQUENCE</scope>
    <source>
        <strain evidence="7">LEGE 07157</strain>
    </source>
</reference>
<dbReference type="Pfam" id="PF00072">
    <property type="entry name" value="Response_reg"/>
    <property type="match status" value="1"/>
</dbReference>
<dbReference type="PROSITE" id="PS50110">
    <property type="entry name" value="RESPONSE_REGULATORY"/>
    <property type="match status" value="1"/>
</dbReference>
<dbReference type="InterPro" id="IPR011006">
    <property type="entry name" value="CheY-like_superfamily"/>
</dbReference>
<dbReference type="EMBL" id="JADEWZ010000074">
    <property type="protein sequence ID" value="MBE9119020.1"/>
    <property type="molecule type" value="Genomic_DNA"/>
</dbReference>
<evidence type="ECO:0000256" key="3">
    <source>
        <dbReference type="ARBA" id="ARBA00023163"/>
    </source>
</evidence>
<name>A0A8J7JEZ6_9CYAN</name>
<dbReference type="InterPro" id="IPR001789">
    <property type="entry name" value="Sig_transdc_resp-reg_receiver"/>
</dbReference>
<dbReference type="Proteomes" id="UP000654482">
    <property type="component" value="Unassembled WGS sequence"/>
</dbReference>
<dbReference type="SMART" id="SM00028">
    <property type="entry name" value="TPR"/>
    <property type="match status" value="2"/>
</dbReference>
<keyword evidence="3" id="KW-0804">Transcription</keyword>
<evidence type="ECO:0000259" key="6">
    <source>
        <dbReference type="PROSITE" id="PS50110"/>
    </source>
</evidence>
<keyword evidence="5" id="KW-0802">TPR repeat</keyword>
<feature type="domain" description="Response regulatory" evidence="6">
    <location>
        <begin position="5"/>
        <end position="119"/>
    </location>
</feature>
<dbReference type="Gene3D" id="3.40.50.2300">
    <property type="match status" value="1"/>
</dbReference>
<dbReference type="FunFam" id="3.40.50.2300:FF:000018">
    <property type="entry name" value="DNA-binding transcriptional regulator NtrC"/>
    <property type="match status" value="1"/>
</dbReference>
<dbReference type="PANTHER" id="PTHR44591">
    <property type="entry name" value="STRESS RESPONSE REGULATOR PROTEIN 1"/>
    <property type="match status" value="1"/>
</dbReference>
<keyword evidence="2" id="KW-0805">Transcription regulation</keyword>
<dbReference type="Pfam" id="PF13432">
    <property type="entry name" value="TPR_16"/>
    <property type="match status" value="1"/>
</dbReference>
<protein>
    <submittedName>
        <fullName evidence="7">Response regulator</fullName>
    </submittedName>
</protein>
<proteinExistence type="predicted"/>
<dbReference type="PROSITE" id="PS50005">
    <property type="entry name" value="TPR"/>
    <property type="match status" value="1"/>
</dbReference>
<evidence type="ECO:0000256" key="5">
    <source>
        <dbReference type="PROSITE-ProRule" id="PRU00339"/>
    </source>
</evidence>
<dbReference type="GO" id="GO:0000160">
    <property type="term" value="P:phosphorelay signal transduction system"/>
    <property type="evidence" value="ECO:0007669"/>
    <property type="project" value="InterPro"/>
</dbReference>
<keyword evidence="8" id="KW-1185">Reference proteome</keyword>
<accession>A0A8J7JEZ6</accession>
<evidence type="ECO:0000256" key="2">
    <source>
        <dbReference type="ARBA" id="ARBA00023015"/>
    </source>
</evidence>
<dbReference type="InterPro" id="IPR019734">
    <property type="entry name" value="TPR_rpt"/>
</dbReference>
<dbReference type="InterPro" id="IPR050595">
    <property type="entry name" value="Bact_response_regulator"/>
</dbReference>
<dbReference type="InterPro" id="IPR011990">
    <property type="entry name" value="TPR-like_helical_dom_sf"/>
</dbReference>
<feature type="repeat" description="TPR" evidence="5">
    <location>
        <begin position="166"/>
        <end position="199"/>
    </location>
</feature>
<evidence type="ECO:0000256" key="1">
    <source>
        <dbReference type="ARBA" id="ARBA00022553"/>
    </source>
</evidence>
<comment type="caution">
    <text evidence="7">The sequence shown here is derived from an EMBL/GenBank/DDBJ whole genome shotgun (WGS) entry which is preliminary data.</text>
</comment>
<keyword evidence="1 4" id="KW-0597">Phosphoprotein</keyword>
<gene>
    <name evidence="7" type="ORF">IQ249_24325</name>
</gene>
<dbReference type="RefSeq" id="WP_194032114.1">
    <property type="nucleotide sequence ID" value="NZ_JADEWZ010000074.1"/>
</dbReference>
<dbReference type="Gene3D" id="1.25.40.10">
    <property type="entry name" value="Tetratricopeptide repeat domain"/>
    <property type="match status" value="1"/>
</dbReference>
<organism evidence="7 8">
    <name type="scientific">Lusitaniella coriacea LEGE 07157</name>
    <dbReference type="NCBI Taxonomy" id="945747"/>
    <lineage>
        <taxon>Bacteria</taxon>
        <taxon>Bacillati</taxon>
        <taxon>Cyanobacteriota</taxon>
        <taxon>Cyanophyceae</taxon>
        <taxon>Spirulinales</taxon>
        <taxon>Lusitaniellaceae</taxon>
        <taxon>Lusitaniella</taxon>
    </lineage>
</organism>
<feature type="modified residue" description="4-aspartylphosphate" evidence="4">
    <location>
        <position position="54"/>
    </location>
</feature>
<evidence type="ECO:0000313" key="8">
    <source>
        <dbReference type="Proteomes" id="UP000654482"/>
    </source>
</evidence>
<dbReference type="SUPFAM" id="SSF48452">
    <property type="entry name" value="TPR-like"/>
    <property type="match status" value="1"/>
</dbReference>
<dbReference type="SUPFAM" id="SSF52172">
    <property type="entry name" value="CheY-like"/>
    <property type="match status" value="1"/>
</dbReference>
<evidence type="ECO:0000256" key="4">
    <source>
        <dbReference type="PROSITE-ProRule" id="PRU00169"/>
    </source>
</evidence>
<sequence length="219" mass="24516">MASEKILVVDDQKNIRLTIAQALDPLGYEVRTAVNGEEALRYLEAENYDLILTDLQMPGIGGLELLERAVKLYPDIQFLVISAHGTVDNAVEAMKLGAVDFIQKPFTPRELRDAIARVLSRRNSETEQESNYESTLDIAKHNASKREFQRAIESVKQAVALDPSRPEAFNFLGELQEVLGEQSEALKNYRVALDLDPTYQLAQENLSRATRSPSSRPSL</sequence>
<evidence type="ECO:0000313" key="7">
    <source>
        <dbReference type="EMBL" id="MBE9119020.1"/>
    </source>
</evidence>
<dbReference type="AlphaFoldDB" id="A0A8J7JEZ6"/>